<feature type="repeat" description="PPR" evidence="2">
    <location>
        <begin position="396"/>
        <end position="430"/>
    </location>
</feature>
<dbReference type="AlphaFoldDB" id="A0AAV3PND2"/>
<protein>
    <recommendedName>
        <fullName evidence="5">Pentatricopeptide repeat-containing protein</fullName>
    </recommendedName>
</protein>
<dbReference type="PANTHER" id="PTHR47003:SF2">
    <property type="entry name" value="OS01G0970900 PROTEIN"/>
    <property type="match status" value="1"/>
</dbReference>
<gene>
    <name evidence="3" type="ORF">LIER_10457</name>
</gene>
<feature type="repeat" description="PPR" evidence="2">
    <location>
        <begin position="431"/>
        <end position="465"/>
    </location>
</feature>
<reference evidence="3 4" key="1">
    <citation type="submission" date="2024-01" db="EMBL/GenBank/DDBJ databases">
        <title>The complete chloroplast genome sequence of Lithospermum erythrorhizon: insights into the phylogenetic relationship among Boraginaceae species and the maternal lineages of purple gromwells.</title>
        <authorList>
            <person name="Okada T."/>
            <person name="Watanabe K."/>
        </authorList>
    </citation>
    <scope>NUCLEOTIDE SEQUENCE [LARGE SCALE GENOMIC DNA]</scope>
</reference>
<evidence type="ECO:0000313" key="3">
    <source>
        <dbReference type="EMBL" id="GAA0151820.1"/>
    </source>
</evidence>
<keyword evidence="4" id="KW-1185">Reference proteome</keyword>
<dbReference type="InterPro" id="IPR011990">
    <property type="entry name" value="TPR-like_helical_dom_sf"/>
</dbReference>
<dbReference type="Pfam" id="PF01535">
    <property type="entry name" value="PPR"/>
    <property type="match status" value="3"/>
</dbReference>
<feature type="repeat" description="PPR" evidence="2">
    <location>
        <begin position="502"/>
        <end position="536"/>
    </location>
</feature>
<dbReference type="Gene3D" id="1.25.40.10">
    <property type="entry name" value="Tetratricopeptide repeat domain"/>
    <property type="match status" value="4"/>
</dbReference>
<dbReference type="GO" id="GO:0008380">
    <property type="term" value="P:RNA splicing"/>
    <property type="evidence" value="ECO:0007669"/>
    <property type="project" value="InterPro"/>
</dbReference>
<evidence type="ECO:0008006" key="5">
    <source>
        <dbReference type="Google" id="ProtNLM"/>
    </source>
</evidence>
<feature type="repeat" description="PPR" evidence="2">
    <location>
        <begin position="254"/>
        <end position="288"/>
    </location>
</feature>
<dbReference type="PROSITE" id="PS51375">
    <property type="entry name" value="PPR"/>
    <property type="match status" value="6"/>
</dbReference>
<keyword evidence="1" id="KW-0677">Repeat</keyword>
<sequence>MNRATRMLSSIRFYSTHLIRTPPPLPLPQVTHFTPFQSSSRTHQNQFFSSKPDPFMDIILSSDNWSKGLEENLNEINPKLSHENVMYVLKKLDKNPKRASSFLNWAICSKGFEPSSLIYSLMLRIYANKVTLKEFWSVIKEMKEKGCYIDEETYLTILGSFQRNNLKAEVSALKHFYGRMVKDNAMDEVAKEVVGMVNMEDWCVVVEARLRELKFEVSDNFVLRVMKEMRGKGCPLKALSFFGLVGERLGFEHNAVTYNGLLRVICQEESIGEFWDMFREMKSVGYEMDLDTYIKISRHFQKCKMLKEAVELYEHMMDGPYKPSFHECNRLLPQIAGTVSPDMDLVFRVVKKFEAAGYSLSKSIYDGIHRCLTTVGKFEEAEKVIETMKNAGFEPDNITYSQLVFGLCKSGRLEEASKVLDIMEEQECIPDLKTWTILIQGHCRAKEVDKALFLFAKMIQKNIDADGDLLDVLLNGFLSQGKVLGAYQLLIEMVTRAHIKPWQATYKNLIQKLLGERKLEESLNLLREMKKLNYPPFVEPFDEYISKFGTTEDAREFLNALSVKDYPSISAYQRIFESFFSEGRHSDAKNLLYKCPHHVRKHKAISSLFGSAEGQPFKSGLPKSKLVVEEIAT</sequence>
<dbReference type="PANTHER" id="PTHR47003">
    <property type="entry name" value="OS01G0970900 PROTEIN"/>
    <property type="match status" value="1"/>
</dbReference>
<evidence type="ECO:0000313" key="4">
    <source>
        <dbReference type="Proteomes" id="UP001454036"/>
    </source>
</evidence>
<dbReference type="InterPro" id="IPR002885">
    <property type="entry name" value="PPR_rpt"/>
</dbReference>
<accession>A0AAV3PND2</accession>
<comment type="caution">
    <text evidence="3">The sequence shown here is derived from an EMBL/GenBank/DDBJ whole genome shotgun (WGS) entry which is preliminary data.</text>
</comment>
<dbReference type="Pfam" id="PF12854">
    <property type="entry name" value="PPR_1"/>
    <property type="match status" value="2"/>
</dbReference>
<dbReference type="InterPro" id="IPR044578">
    <property type="entry name" value="BIR6-like"/>
</dbReference>
<name>A0AAV3PND2_LITER</name>
<dbReference type="EMBL" id="BAABME010001857">
    <property type="protein sequence ID" value="GAA0151820.1"/>
    <property type="molecule type" value="Genomic_DNA"/>
</dbReference>
<evidence type="ECO:0000256" key="2">
    <source>
        <dbReference type="PROSITE-ProRule" id="PRU00708"/>
    </source>
</evidence>
<feature type="repeat" description="PPR" evidence="2">
    <location>
        <begin position="361"/>
        <end position="395"/>
    </location>
</feature>
<proteinExistence type="predicted"/>
<evidence type="ECO:0000256" key="1">
    <source>
        <dbReference type="ARBA" id="ARBA00022737"/>
    </source>
</evidence>
<dbReference type="Proteomes" id="UP001454036">
    <property type="component" value="Unassembled WGS sequence"/>
</dbReference>
<dbReference type="NCBIfam" id="TIGR00756">
    <property type="entry name" value="PPR"/>
    <property type="match status" value="4"/>
</dbReference>
<feature type="repeat" description="PPR" evidence="2">
    <location>
        <begin position="289"/>
        <end position="323"/>
    </location>
</feature>
<organism evidence="3 4">
    <name type="scientific">Lithospermum erythrorhizon</name>
    <name type="common">Purple gromwell</name>
    <name type="synonym">Lithospermum officinale var. erythrorhizon</name>
    <dbReference type="NCBI Taxonomy" id="34254"/>
    <lineage>
        <taxon>Eukaryota</taxon>
        <taxon>Viridiplantae</taxon>
        <taxon>Streptophyta</taxon>
        <taxon>Embryophyta</taxon>
        <taxon>Tracheophyta</taxon>
        <taxon>Spermatophyta</taxon>
        <taxon>Magnoliopsida</taxon>
        <taxon>eudicotyledons</taxon>
        <taxon>Gunneridae</taxon>
        <taxon>Pentapetalae</taxon>
        <taxon>asterids</taxon>
        <taxon>lamiids</taxon>
        <taxon>Boraginales</taxon>
        <taxon>Boraginaceae</taxon>
        <taxon>Boraginoideae</taxon>
        <taxon>Lithospermeae</taxon>
        <taxon>Lithospermum</taxon>
    </lineage>
</organism>